<protein>
    <submittedName>
        <fullName evidence="2">Serine/threonine protein phosphatase PrpC</fullName>
    </submittedName>
</protein>
<dbReference type="Proteomes" id="UP000219563">
    <property type="component" value="Unassembled WGS sequence"/>
</dbReference>
<dbReference type="SMART" id="SM00331">
    <property type="entry name" value="PP2C_SIG"/>
    <property type="match status" value="1"/>
</dbReference>
<dbReference type="GO" id="GO:0004722">
    <property type="term" value="F:protein serine/threonine phosphatase activity"/>
    <property type="evidence" value="ECO:0007669"/>
    <property type="project" value="InterPro"/>
</dbReference>
<organism evidence="2 3">
    <name type="scientific">Pseudobutyrivibrio ruminis DSM 9787</name>
    <dbReference type="NCBI Taxonomy" id="1123011"/>
    <lineage>
        <taxon>Bacteria</taxon>
        <taxon>Bacillati</taxon>
        <taxon>Bacillota</taxon>
        <taxon>Clostridia</taxon>
        <taxon>Lachnospirales</taxon>
        <taxon>Lachnospiraceae</taxon>
        <taxon>Pseudobutyrivibrio</taxon>
    </lineage>
</organism>
<dbReference type="InterPro" id="IPR036457">
    <property type="entry name" value="PPM-type-like_dom_sf"/>
</dbReference>
<reference evidence="2 3" key="1">
    <citation type="submission" date="2017-08" db="EMBL/GenBank/DDBJ databases">
        <authorList>
            <person name="de Groot N.N."/>
        </authorList>
    </citation>
    <scope>NUCLEOTIDE SEQUENCE [LARGE SCALE GENOMIC DNA]</scope>
    <source>
        <strain evidence="2 3">DSM 9787</strain>
    </source>
</reference>
<evidence type="ECO:0000259" key="1">
    <source>
        <dbReference type="PROSITE" id="PS51746"/>
    </source>
</evidence>
<dbReference type="SMART" id="SM00332">
    <property type="entry name" value="PP2Cc"/>
    <property type="match status" value="1"/>
</dbReference>
<accession>A0A285RWH8</accession>
<dbReference type="PROSITE" id="PS51746">
    <property type="entry name" value="PPM_2"/>
    <property type="match status" value="1"/>
</dbReference>
<proteinExistence type="predicted"/>
<dbReference type="RefSeq" id="WP_097076067.1">
    <property type="nucleotide sequence ID" value="NZ_OBMR01000004.1"/>
</dbReference>
<dbReference type="EMBL" id="OBMR01000004">
    <property type="protein sequence ID" value="SOB98882.1"/>
    <property type="molecule type" value="Genomic_DNA"/>
</dbReference>
<feature type="domain" description="PPM-type phosphatase" evidence="1">
    <location>
        <begin position="4"/>
        <end position="260"/>
    </location>
</feature>
<dbReference type="InterPro" id="IPR015655">
    <property type="entry name" value="PP2C"/>
</dbReference>
<name>A0A285RWH8_9FIRM</name>
<dbReference type="AlphaFoldDB" id="A0A285RWH8"/>
<dbReference type="SUPFAM" id="SSF81606">
    <property type="entry name" value="PP2C-like"/>
    <property type="match status" value="1"/>
</dbReference>
<dbReference type="PANTHER" id="PTHR13832:SF827">
    <property type="entry name" value="PROTEIN PHOSPHATASE 1L"/>
    <property type="match status" value="1"/>
</dbReference>
<evidence type="ECO:0000313" key="3">
    <source>
        <dbReference type="Proteomes" id="UP000219563"/>
    </source>
</evidence>
<dbReference type="Pfam" id="PF13672">
    <property type="entry name" value="PP2C_2"/>
    <property type="match status" value="1"/>
</dbReference>
<dbReference type="PANTHER" id="PTHR13832">
    <property type="entry name" value="PROTEIN PHOSPHATASE 2C"/>
    <property type="match status" value="1"/>
</dbReference>
<gene>
    <name evidence="2" type="ORF">SAMN02910411_1556</name>
</gene>
<dbReference type="InterPro" id="IPR001932">
    <property type="entry name" value="PPM-type_phosphatase-like_dom"/>
</dbReference>
<sequence length="260" mass="28977">MSYKTDVNTDIGTKKEVNQDSLLVKQGKTAAGDVVCVACLCDGMGGLSQGEMASSSFVRRIDEWFRNELPGALSKEEKTEELSANDMDNKSLKQVQIQLNLIVQQMNEKLKEYGRTQGFRIGTTVVMMVIVNDEYLVMNVGDSRAYVFTNSQIGLLTHDHSYVQQQMDLGKMTYEEAVNSDKKSILLQCIGASEEVRPDFHTGSCNKGENYLLCSDGLWRKLDPNEIVKFAAQRDGLKKLTELVINRGETDNISGLLISI</sequence>
<dbReference type="CDD" id="cd00143">
    <property type="entry name" value="PP2Cc"/>
    <property type="match status" value="1"/>
</dbReference>
<evidence type="ECO:0000313" key="2">
    <source>
        <dbReference type="EMBL" id="SOB98882.1"/>
    </source>
</evidence>
<dbReference type="Gene3D" id="3.60.40.10">
    <property type="entry name" value="PPM-type phosphatase domain"/>
    <property type="match status" value="1"/>
</dbReference>